<dbReference type="AlphaFoldDB" id="A0A8T3BSR4"/>
<evidence type="ECO:0000313" key="3">
    <source>
        <dbReference type="EMBL" id="KAI0520278.1"/>
    </source>
</evidence>
<dbReference type="EMBL" id="JAGYWB010000006">
    <property type="protein sequence ID" value="KAI0520278.1"/>
    <property type="molecule type" value="Genomic_DNA"/>
</dbReference>
<feature type="signal peptide" evidence="1">
    <location>
        <begin position="1"/>
        <end position="17"/>
    </location>
</feature>
<dbReference type="PANTHER" id="PTHR48222:SF4">
    <property type="entry name" value="PROTEINASE INHIBITOR, PROPEPTIDE"/>
    <property type="match status" value="1"/>
</dbReference>
<reference evidence="3" key="1">
    <citation type="journal article" date="2022" name="Front. Genet.">
        <title>Chromosome-Scale Assembly of the Dendrobium nobile Genome Provides Insights Into the Molecular Mechanism of the Biosynthesis of the Medicinal Active Ingredient of Dendrobium.</title>
        <authorList>
            <person name="Xu Q."/>
            <person name="Niu S.-C."/>
            <person name="Li K.-L."/>
            <person name="Zheng P.-J."/>
            <person name="Zhang X.-J."/>
            <person name="Jia Y."/>
            <person name="Liu Y."/>
            <person name="Niu Y.-X."/>
            <person name="Yu L.-H."/>
            <person name="Chen D.-F."/>
            <person name="Zhang G.-Q."/>
        </authorList>
    </citation>
    <scope>NUCLEOTIDE SEQUENCE</scope>
    <source>
        <tissue evidence="3">Leaf</tissue>
    </source>
</reference>
<gene>
    <name evidence="3" type="ORF">KFK09_007749</name>
</gene>
<dbReference type="Gene3D" id="3.30.70.80">
    <property type="entry name" value="Peptidase S8 propeptide/proteinase inhibitor I9"/>
    <property type="match status" value="1"/>
</dbReference>
<dbReference type="Proteomes" id="UP000829196">
    <property type="component" value="Unassembled WGS sequence"/>
</dbReference>
<feature type="domain" description="Inhibitor I9" evidence="2">
    <location>
        <begin position="28"/>
        <end position="113"/>
    </location>
</feature>
<dbReference type="InterPro" id="IPR010259">
    <property type="entry name" value="S8pro/Inhibitor_I9"/>
</dbReference>
<proteinExistence type="predicted"/>
<organism evidence="3 4">
    <name type="scientific">Dendrobium nobile</name>
    <name type="common">Orchid</name>
    <dbReference type="NCBI Taxonomy" id="94219"/>
    <lineage>
        <taxon>Eukaryota</taxon>
        <taxon>Viridiplantae</taxon>
        <taxon>Streptophyta</taxon>
        <taxon>Embryophyta</taxon>
        <taxon>Tracheophyta</taxon>
        <taxon>Spermatophyta</taxon>
        <taxon>Magnoliopsida</taxon>
        <taxon>Liliopsida</taxon>
        <taxon>Asparagales</taxon>
        <taxon>Orchidaceae</taxon>
        <taxon>Epidendroideae</taxon>
        <taxon>Malaxideae</taxon>
        <taxon>Dendrobiinae</taxon>
        <taxon>Dendrobium</taxon>
    </lineage>
</organism>
<dbReference type="PANTHER" id="PTHR48222">
    <property type="entry name" value="PROTEINASE INHIBITOR, PROPEPTIDE"/>
    <property type="match status" value="1"/>
</dbReference>
<sequence>MHCVFLVLFLSSIMTEAGDSNPNLAARTYIIHMDTVKISALDRSLGGTRKWHEVILDAIQHKENGIDEALELLYVYNAALTGFAAKLTPRQLASIKELDGFISAHADKLLSLHTTHIPEFLGPQASGILET</sequence>
<dbReference type="Pfam" id="PF05922">
    <property type="entry name" value="Inhibitor_I9"/>
    <property type="match status" value="1"/>
</dbReference>
<evidence type="ECO:0000256" key="1">
    <source>
        <dbReference type="SAM" id="SignalP"/>
    </source>
</evidence>
<dbReference type="OrthoDB" id="679819at2759"/>
<keyword evidence="4" id="KW-1185">Reference proteome</keyword>
<keyword evidence="1" id="KW-0732">Signal</keyword>
<comment type="caution">
    <text evidence="3">The sequence shown here is derived from an EMBL/GenBank/DDBJ whole genome shotgun (WGS) entry which is preliminary data.</text>
</comment>
<evidence type="ECO:0000259" key="2">
    <source>
        <dbReference type="Pfam" id="PF05922"/>
    </source>
</evidence>
<name>A0A8T3BSR4_DENNO</name>
<evidence type="ECO:0000313" key="4">
    <source>
        <dbReference type="Proteomes" id="UP000829196"/>
    </source>
</evidence>
<dbReference type="InterPro" id="IPR037045">
    <property type="entry name" value="S8pro/Inhibitor_I9_sf"/>
</dbReference>
<protein>
    <recommendedName>
        <fullName evidence="2">Inhibitor I9 domain-containing protein</fullName>
    </recommendedName>
</protein>
<accession>A0A8T3BSR4</accession>
<feature type="chain" id="PRO_5035878954" description="Inhibitor I9 domain-containing protein" evidence="1">
    <location>
        <begin position="18"/>
        <end position="131"/>
    </location>
</feature>